<evidence type="ECO:0000313" key="3">
    <source>
        <dbReference type="EMBL" id="QHT02891.1"/>
    </source>
</evidence>
<proteinExistence type="predicted"/>
<name>A0A6C0CEP3_9ZZZZ</name>
<keyword evidence="2" id="KW-0812">Transmembrane</keyword>
<reference evidence="3" key="1">
    <citation type="journal article" date="2020" name="Nature">
        <title>Giant virus diversity and host interactions through global metagenomics.</title>
        <authorList>
            <person name="Schulz F."/>
            <person name="Roux S."/>
            <person name="Paez-Espino D."/>
            <person name="Jungbluth S."/>
            <person name="Walsh D.A."/>
            <person name="Denef V.J."/>
            <person name="McMahon K.D."/>
            <person name="Konstantinidis K.T."/>
            <person name="Eloe-Fadrosh E.A."/>
            <person name="Kyrpides N.C."/>
            <person name="Woyke T."/>
        </authorList>
    </citation>
    <scope>NUCLEOTIDE SEQUENCE</scope>
    <source>
        <strain evidence="3">GVMAG-M-3300020727-4</strain>
    </source>
</reference>
<accession>A0A6C0CEP3</accession>
<feature type="coiled-coil region" evidence="1">
    <location>
        <begin position="24"/>
        <end position="72"/>
    </location>
</feature>
<evidence type="ECO:0000256" key="1">
    <source>
        <dbReference type="SAM" id="Coils"/>
    </source>
</evidence>
<dbReference type="AlphaFoldDB" id="A0A6C0CEP3"/>
<evidence type="ECO:0000256" key="2">
    <source>
        <dbReference type="SAM" id="Phobius"/>
    </source>
</evidence>
<dbReference type="EMBL" id="MN739403">
    <property type="protein sequence ID" value="QHT02891.1"/>
    <property type="molecule type" value="Genomic_DNA"/>
</dbReference>
<sequence>MGRKKLFNKGGATFDTKEGPFLKVKLNKQEREQLLETKKEYEEKIKNVEFDLKKATEERELEEKHNIAEKNEKIKIDTLNEKSRHHSIETLGKFLNALGSIIYQLVRFICIVIKEGIEFLFKLANLVAKFIGVGKGTVLRYVLAILFFLLIFFGIFGIAMAIKNSNTPATRNNIISDTILRGDQSTFLTIKSPTFFSKFSNGLFSMVPDKYKYSFSSMTGSFNYMITGKNQYDEYLEKRETVENDAGRSDNIFNIRFKNTTNNLINNKTYSILKPNDIKITLDMTKNPTTDLNRLPDNFKSELYFGLFDNYTLPVYAPSSNWVLDVNNAYFSSNDNSIFKDVKIYANNHNNIFKINEKGHVVYNSFLNKNYYTLNNFQNYNTMIQNNTVYIEIIKKLNINHSIHLNNSAILDTYNGIIATLDSTKLYTNPNYINIINNLDKFNKLI</sequence>
<keyword evidence="2" id="KW-1133">Transmembrane helix</keyword>
<protein>
    <submittedName>
        <fullName evidence="3">Uncharacterized protein</fullName>
    </submittedName>
</protein>
<keyword evidence="1" id="KW-0175">Coiled coil</keyword>
<feature type="transmembrane region" description="Helical" evidence="2">
    <location>
        <begin position="138"/>
        <end position="162"/>
    </location>
</feature>
<keyword evidence="2" id="KW-0472">Membrane</keyword>
<organism evidence="3">
    <name type="scientific">viral metagenome</name>
    <dbReference type="NCBI Taxonomy" id="1070528"/>
    <lineage>
        <taxon>unclassified sequences</taxon>
        <taxon>metagenomes</taxon>
        <taxon>organismal metagenomes</taxon>
    </lineage>
</organism>